<organism evidence="8 9">
    <name type="scientific">Hyphomicrobium sulfonivorans</name>
    <dbReference type="NCBI Taxonomy" id="121290"/>
    <lineage>
        <taxon>Bacteria</taxon>
        <taxon>Pseudomonadati</taxon>
        <taxon>Pseudomonadota</taxon>
        <taxon>Alphaproteobacteria</taxon>
        <taxon>Hyphomicrobiales</taxon>
        <taxon>Hyphomicrobiaceae</taxon>
        <taxon>Hyphomicrobium</taxon>
    </lineage>
</organism>
<dbReference type="Pfam" id="PF06429">
    <property type="entry name" value="Flg_bbr_C"/>
    <property type="match status" value="1"/>
</dbReference>
<dbReference type="PANTHER" id="PTHR30435:SF19">
    <property type="entry name" value="FLAGELLAR BASAL-BODY ROD PROTEIN FLGG"/>
    <property type="match status" value="1"/>
</dbReference>
<comment type="subunit">
    <text evidence="4">The basal body constitutes a major portion of the flagellar organelle and consists of five rings (E,L,P,S, and M) mounted on a central rod. The rod consists of about 26 subunits of FlgG in the distal portion, and FlgB, FlgC and FlgF are thought to build up the proximal portion of the rod with about 6 subunits each.</text>
</comment>
<comment type="subcellular location">
    <subcellularLocation>
        <location evidence="1 4">Bacterial flagellum basal body</location>
    </subcellularLocation>
</comment>
<evidence type="ECO:0000313" key="9">
    <source>
        <dbReference type="Proteomes" id="UP000059074"/>
    </source>
</evidence>
<dbReference type="STRING" id="121290.APY04_2004"/>
<dbReference type="RefSeq" id="WP_068462056.1">
    <property type="nucleotide sequence ID" value="NZ_JAEFBX010000001.1"/>
</dbReference>
<keyword evidence="8" id="KW-0282">Flagellum</keyword>
<keyword evidence="3 4" id="KW-0975">Bacterial flagellum</keyword>
<dbReference type="NCBIfam" id="TIGR03506">
    <property type="entry name" value="FlgEFG_subfam"/>
    <property type="match status" value="1"/>
</dbReference>
<dbReference type="OrthoDB" id="9804559at2"/>
<evidence type="ECO:0000256" key="4">
    <source>
        <dbReference type="RuleBase" id="RU362116"/>
    </source>
</evidence>
<dbReference type="InterPro" id="IPR053967">
    <property type="entry name" value="LlgE_F_G-like_D1"/>
</dbReference>
<evidence type="ECO:0000256" key="1">
    <source>
        <dbReference type="ARBA" id="ARBA00004117"/>
    </source>
</evidence>
<proteinExistence type="inferred from homology"/>
<dbReference type="InterPro" id="IPR001444">
    <property type="entry name" value="Flag_bb_rod_N"/>
</dbReference>
<feature type="domain" description="Flagellar basal-body/hook protein C-terminal" evidence="6">
    <location>
        <begin position="192"/>
        <end position="234"/>
    </location>
</feature>
<dbReference type="AlphaFoldDB" id="A0A120CV89"/>
<dbReference type="EMBL" id="LMTR01000065">
    <property type="protein sequence ID" value="KWT67439.1"/>
    <property type="molecule type" value="Genomic_DNA"/>
</dbReference>
<dbReference type="NCBIfam" id="NF009282">
    <property type="entry name" value="PRK12642.1"/>
    <property type="match status" value="1"/>
</dbReference>
<dbReference type="InterPro" id="IPR020013">
    <property type="entry name" value="Flagellar_FlgE/F/G"/>
</dbReference>
<reference evidence="8 9" key="1">
    <citation type="submission" date="2015-10" db="EMBL/GenBank/DDBJ databases">
        <title>Transcriptomic analysis of a linuron degrading triple-species bacterial consortium.</title>
        <authorList>
            <person name="Albers P."/>
        </authorList>
    </citation>
    <scope>NUCLEOTIDE SEQUENCE [LARGE SCALE GENOMIC DNA]</scope>
    <source>
        <strain evidence="8 9">WDL6</strain>
    </source>
</reference>
<keyword evidence="8" id="KW-0969">Cilium</keyword>
<dbReference type="GO" id="GO:0030694">
    <property type="term" value="C:bacterial-type flagellum basal body, rod"/>
    <property type="evidence" value="ECO:0007669"/>
    <property type="project" value="UniProtKB-UniRule"/>
</dbReference>
<evidence type="ECO:0000259" key="5">
    <source>
        <dbReference type="Pfam" id="PF00460"/>
    </source>
</evidence>
<accession>A0A120CV89</accession>
<dbReference type="InterPro" id="IPR012836">
    <property type="entry name" value="FlgF"/>
</dbReference>
<dbReference type="GO" id="GO:0071978">
    <property type="term" value="P:bacterial-type flagellum-dependent swarming motility"/>
    <property type="evidence" value="ECO:0007669"/>
    <property type="project" value="TreeGrafter"/>
</dbReference>
<evidence type="ECO:0000256" key="2">
    <source>
        <dbReference type="ARBA" id="ARBA00009677"/>
    </source>
</evidence>
<dbReference type="PANTHER" id="PTHR30435">
    <property type="entry name" value="FLAGELLAR PROTEIN"/>
    <property type="match status" value="1"/>
</dbReference>
<comment type="similarity">
    <text evidence="2 4">Belongs to the flagella basal body rod proteins family.</text>
</comment>
<feature type="domain" description="Flagellar basal body rod protein N-terminal" evidence="5">
    <location>
        <begin position="5"/>
        <end position="35"/>
    </location>
</feature>
<keyword evidence="8" id="KW-0966">Cell projection</keyword>
<gene>
    <name evidence="8" type="ORF">APY04_2004</name>
</gene>
<keyword evidence="9" id="KW-1185">Reference proteome</keyword>
<dbReference type="InterPro" id="IPR010930">
    <property type="entry name" value="Flg_bb/hook_C_dom"/>
</dbReference>
<evidence type="ECO:0000313" key="8">
    <source>
        <dbReference type="EMBL" id="KWT67439.1"/>
    </source>
</evidence>
<dbReference type="InterPro" id="IPR037925">
    <property type="entry name" value="FlgE/F/G-like"/>
</dbReference>
<dbReference type="Pfam" id="PF22692">
    <property type="entry name" value="LlgE_F_G_D1"/>
    <property type="match status" value="1"/>
</dbReference>
<evidence type="ECO:0000259" key="7">
    <source>
        <dbReference type="Pfam" id="PF22692"/>
    </source>
</evidence>
<dbReference type="Pfam" id="PF00460">
    <property type="entry name" value="Flg_bb_rod"/>
    <property type="match status" value="1"/>
</dbReference>
<dbReference type="PATRIC" id="fig|121290.4.peg.3401"/>
<comment type="caution">
    <text evidence="8">The sequence shown here is derived from an EMBL/GenBank/DDBJ whole genome shotgun (WGS) entry which is preliminary data.</text>
</comment>
<dbReference type="SUPFAM" id="SSF117143">
    <property type="entry name" value="Flagellar hook protein flgE"/>
    <property type="match status" value="1"/>
</dbReference>
<evidence type="ECO:0000259" key="6">
    <source>
        <dbReference type="Pfam" id="PF06429"/>
    </source>
</evidence>
<protein>
    <recommendedName>
        <fullName evidence="4">Flagellar basal-body rod protein FlgF</fullName>
    </recommendedName>
</protein>
<sequence length="241" mass="25860">MQPALYVTLSSQMSLQRRLETIANNVANTSTPGFRREEIKFETLLSQSSTEPVAFASDGASFIKRDAAQVTPTGNPLDMAVEGDAWFAIQTPAGTAYTRDGRMQITAEGELHSIAGYPILDVGGAPLQINPNGGPITIGNDGMVTQDNNQLGAVGLFTIDPQAKLSRFDNSAVIPDLAAIPALDFNRVGVTQGHIEGSNVNPMWEMSQLIMASRHYDMVSNAMNQSDDTMREAIKSLSPTS</sequence>
<evidence type="ECO:0000256" key="3">
    <source>
        <dbReference type="ARBA" id="ARBA00023143"/>
    </source>
</evidence>
<feature type="domain" description="Flagellar hook protein FlgE/F/G-like D1" evidence="7">
    <location>
        <begin position="80"/>
        <end position="145"/>
    </location>
</feature>
<dbReference type="NCBIfam" id="TIGR02490">
    <property type="entry name" value="flgF"/>
    <property type="match status" value="1"/>
</dbReference>
<dbReference type="Proteomes" id="UP000059074">
    <property type="component" value="Unassembled WGS sequence"/>
</dbReference>
<name>A0A120CV89_HYPSL</name>